<reference evidence="2 3" key="1">
    <citation type="submission" date="2020-04" db="EMBL/GenBank/DDBJ databases">
        <title>Rhodospirillaceae bacterium KN72 isolated from deep sea.</title>
        <authorList>
            <person name="Zhang D.-C."/>
        </authorList>
    </citation>
    <scope>NUCLEOTIDE SEQUENCE [LARGE SCALE GENOMIC DNA]</scope>
    <source>
        <strain evidence="2 3">KN72</strain>
    </source>
</reference>
<proteinExistence type="predicted"/>
<accession>A0A7Y0DWI8</accession>
<dbReference type="InterPro" id="IPR007685">
    <property type="entry name" value="RelA_SpoT"/>
</dbReference>
<evidence type="ECO:0000259" key="1">
    <source>
        <dbReference type="SMART" id="SM00954"/>
    </source>
</evidence>
<sequence length="210" mass="24660">MNDLEKVYTERYNKHLFGICKELEDYIRLCLRDVSRIDRITTRPKSIKSFIEKSKSTDNAGDKKYLDPINQIQDQIGARIITFYTRDVERIYELLLESLKPIEQKNRIPDSEWEFGYFGNHSIFLLPTEVYESDFEPGVVPQFFELQIKTMFQHAWSEANHDLGYKNIEASMSPNDKRLLAFTSAQAWGADFTFNDLSAKHLSDYPETKH</sequence>
<name>A0A7Y0DWI8_9PROT</name>
<evidence type="ECO:0000313" key="2">
    <source>
        <dbReference type="EMBL" id="NMM42914.1"/>
    </source>
</evidence>
<feature type="domain" description="RelA/SpoT" evidence="1">
    <location>
        <begin position="42"/>
        <end position="171"/>
    </location>
</feature>
<dbReference type="Pfam" id="PF04607">
    <property type="entry name" value="RelA_SpoT"/>
    <property type="match status" value="1"/>
</dbReference>
<dbReference type="SMART" id="SM00954">
    <property type="entry name" value="RelA_SpoT"/>
    <property type="match status" value="1"/>
</dbReference>
<dbReference type="GO" id="GO:0015969">
    <property type="term" value="P:guanosine tetraphosphate metabolic process"/>
    <property type="evidence" value="ECO:0007669"/>
    <property type="project" value="InterPro"/>
</dbReference>
<dbReference type="EMBL" id="JABBNT010000001">
    <property type="protein sequence ID" value="NMM42914.1"/>
    <property type="molecule type" value="Genomic_DNA"/>
</dbReference>
<dbReference type="InterPro" id="IPR043519">
    <property type="entry name" value="NT_sf"/>
</dbReference>
<comment type="caution">
    <text evidence="2">The sequence shown here is derived from an EMBL/GenBank/DDBJ whole genome shotgun (WGS) entry which is preliminary data.</text>
</comment>
<dbReference type="PANTHER" id="PTHR41773">
    <property type="entry name" value="GTP PYROPHOSPHATASE-RELATED"/>
    <property type="match status" value="1"/>
</dbReference>
<dbReference type="CDD" id="cd05399">
    <property type="entry name" value="NT_Rel-Spo_like"/>
    <property type="match status" value="1"/>
</dbReference>
<keyword evidence="3" id="KW-1185">Reference proteome</keyword>
<dbReference type="PANTHER" id="PTHR41773:SF1">
    <property type="entry name" value="RELA_SPOT DOMAIN-CONTAINING PROTEIN"/>
    <property type="match status" value="1"/>
</dbReference>
<organism evidence="2 3">
    <name type="scientific">Pacificispira spongiicola</name>
    <dbReference type="NCBI Taxonomy" id="2729598"/>
    <lineage>
        <taxon>Bacteria</taxon>
        <taxon>Pseudomonadati</taxon>
        <taxon>Pseudomonadota</taxon>
        <taxon>Alphaproteobacteria</taxon>
        <taxon>Rhodospirillales</taxon>
        <taxon>Rhodospirillaceae</taxon>
        <taxon>Pacificispira</taxon>
    </lineage>
</organism>
<dbReference type="AlphaFoldDB" id="A0A7Y0DWI8"/>
<gene>
    <name evidence="2" type="ORF">HH303_00385</name>
</gene>
<dbReference type="Gene3D" id="3.30.460.10">
    <property type="entry name" value="Beta Polymerase, domain 2"/>
    <property type="match status" value="1"/>
</dbReference>
<dbReference type="Proteomes" id="UP000539372">
    <property type="component" value="Unassembled WGS sequence"/>
</dbReference>
<evidence type="ECO:0000313" key="3">
    <source>
        <dbReference type="Proteomes" id="UP000539372"/>
    </source>
</evidence>
<dbReference type="RefSeq" id="WP_169623232.1">
    <property type="nucleotide sequence ID" value="NZ_JABBNT010000001.1"/>
</dbReference>
<protein>
    <submittedName>
        <fullName evidence="2">RelA/SpoT domain-containing protein</fullName>
    </submittedName>
</protein>
<dbReference type="SUPFAM" id="SSF81301">
    <property type="entry name" value="Nucleotidyltransferase"/>
    <property type="match status" value="1"/>
</dbReference>